<dbReference type="Pfam" id="PF00072">
    <property type="entry name" value="Response_reg"/>
    <property type="match status" value="1"/>
</dbReference>
<evidence type="ECO:0000256" key="1">
    <source>
        <dbReference type="PROSITE-ProRule" id="PRU00169"/>
    </source>
</evidence>
<dbReference type="InterPro" id="IPR052020">
    <property type="entry name" value="Cyclic_di-GMP/3'3'-cGAMP_PDE"/>
</dbReference>
<keyword evidence="1" id="KW-0597">Phosphoprotein</keyword>
<evidence type="ECO:0000259" key="3">
    <source>
        <dbReference type="PROSITE" id="PS51832"/>
    </source>
</evidence>
<dbReference type="InterPro" id="IPR001789">
    <property type="entry name" value="Sig_transdc_resp-reg_receiver"/>
</dbReference>
<dbReference type="InterPro" id="IPR037522">
    <property type="entry name" value="HD_GYP_dom"/>
</dbReference>
<dbReference type="PROSITE" id="PS51832">
    <property type="entry name" value="HD_GYP"/>
    <property type="match status" value="1"/>
</dbReference>
<dbReference type="KEGG" id="hgr:DW355_16065"/>
<dbReference type="OrthoDB" id="9763857at2"/>
<dbReference type="EMBL" id="CP031395">
    <property type="protein sequence ID" value="QBK06040.1"/>
    <property type="molecule type" value="Genomic_DNA"/>
</dbReference>
<evidence type="ECO:0000259" key="2">
    <source>
        <dbReference type="PROSITE" id="PS50110"/>
    </source>
</evidence>
<gene>
    <name evidence="4" type="ORF">DW355_16065</name>
</gene>
<proteinExistence type="predicted"/>
<dbReference type="AlphaFoldDB" id="A0A4P6UP29"/>
<dbReference type="Pfam" id="PF13487">
    <property type="entry name" value="HD_5"/>
    <property type="match status" value="1"/>
</dbReference>
<dbReference type="Gene3D" id="1.10.3210.10">
    <property type="entry name" value="Hypothetical protein af1432"/>
    <property type="match status" value="1"/>
</dbReference>
<name>A0A4P6UP29_9BURK</name>
<dbReference type="SUPFAM" id="SSF109604">
    <property type="entry name" value="HD-domain/PDEase-like"/>
    <property type="match status" value="1"/>
</dbReference>
<accession>A0A4P6UP29</accession>
<dbReference type="PANTHER" id="PTHR45228">
    <property type="entry name" value="CYCLIC DI-GMP PHOSPHODIESTERASE TM_0186-RELATED"/>
    <property type="match status" value="1"/>
</dbReference>
<dbReference type="SUPFAM" id="SSF52172">
    <property type="entry name" value="CheY-like"/>
    <property type="match status" value="1"/>
</dbReference>
<dbReference type="PANTHER" id="PTHR45228:SF5">
    <property type="entry name" value="CYCLIC DI-GMP PHOSPHODIESTERASE VC_1348-RELATED"/>
    <property type="match status" value="1"/>
</dbReference>
<sequence>MKVGPILAVDDEPLNLDALRQVLSRDYRLVYARNGQEALVAAGAHHPALILLDIQMPDMDGYSTCLALKRNPATAHIPVIFITSMGDVWDEAKGFECGAVDYIVKPIAPATTQARVKTHLSLVQASQLEQSYHDAISMLGKAGHYNDNDTGVHIWRMASYARELALAIGWSEEACRNLELAAPMHDTGKIGIPGEILRKPGKLDAQEWEIMKTHTRIGYDILRMSHSPVFEIAAEVALRHHEKWDGSGYPDGLSGEGIPESARIVAIADVFDALLVRRPYKEPWPIERVVAFMRQGAGSHFDPRLIESFLTILPSIMNLKENWDVFEVTHGAIQPG</sequence>
<dbReference type="GO" id="GO:0000160">
    <property type="term" value="P:phosphorelay signal transduction system"/>
    <property type="evidence" value="ECO:0007669"/>
    <property type="project" value="InterPro"/>
</dbReference>
<dbReference type="InterPro" id="IPR003607">
    <property type="entry name" value="HD/PDEase_dom"/>
</dbReference>
<dbReference type="SMART" id="SM00471">
    <property type="entry name" value="HDc"/>
    <property type="match status" value="1"/>
</dbReference>
<protein>
    <submittedName>
        <fullName evidence="4">Response regulator</fullName>
    </submittedName>
</protein>
<reference evidence="4 5" key="1">
    <citation type="submission" date="2018-07" db="EMBL/GenBank/DDBJ databases">
        <title>Exploring interactions and the metabolic potential of the ultra-small soil bacteria Hylemonella gracilis.</title>
        <authorList>
            <person name="Tyc O."/>
            <person name="Kulkarni P."/>
            <person name="Gawehns F."/>
            <person name="Hundscheid M."/>
            <person name="Zweers H."/>
            <person name="Garbeva P."/>
        </authorList>
    </citation>
    <scope>NUCLEOTIDE SEQUENCE [LARGE SCALE GENOMIC DNA]</scope>
    <source>
        <strain evidence="4 5">NS1</strain>
    </source>
</reference>
<dbReference type="CDD" id="cd00077">
    <property type="entry name" value="HDc"/>
    <property type="match status" value="1"/>
</dbReference>
<feature type="domain" description="HD-GYP" evidence="3">
    <location>
        <begin position="128"/>
        <end position="325"/>
    </location>
</feature>
<organism evidence="4 5">
    <name type="scientific">Hylemonella gracilis</name>
    <dbReference type="NCBI Taxonomy" id="80880"/>
    <lineage>
        <taxon>Bacteria</taxon>
        <taxon>Pseudomonadati</taxon>
        <taxon>Pseudomonadota</taxon>
        <taxon>Betaproteobacteria</taxon>
        <taxon>Burkholderiales</taxon>
        <taxon>Comamonadaceae</taxon>
        <taxon>Hylemonella</taxon>
    </lineage>
</organism>
<evidence type="ECO:0000313" key="4">
    <source>
        <dbReference type="EMBL" id="QBK06040.1"/>
    </source>
</evidence>
<dbReference type="PROSITE" id="PS50110">
    <property type="entry name" value="RESPONSE_REGULATORY"/>
    <property type="match status" value="1"/>
</dbReference>
<dbReference type="SMART" id="SM00448">
    <property type="entry name" value="REC"/>
    <property type="match status" value="1"/>
</dbReference>
<feature type="modified residue" description="4-aspartylphosphate" evidence="1">
    <location>
        <position position="53"/>
    </location>
</feature>
<dbReference type="Proteomes" id="UP000292939">
    <property type="component" value="Chromosome"/>
</dbReference>
<dbReference type="Gene3D" id="3.40.50.2300">
    <property type="match status" value="1"/>
</dbReference>
<dbReference type="GO" id="GO:0008081">
    <property type="term" value="F:phosphoric diester hydrolase activity"/>
    <property type="evidence" value="ECO:0007669"/>
    <property type="project" value="UniProtKB-ARBA"/>
</dbReference>
<evidence type="ECO:0000313" key="5">
    <source>
        <dbReference type="Proteomes" id="UP000292939"/>
    </source>
</evidence>
<dbReference type="RefSeq" id="WP_131281619.1">
    <property type="nucleotide sequence ID" value="NZ_CP031395.1"/>
</dbReference>
<dbReference type="InterPro" id="IPR011006">
    <property type="entry name" value="CheY-like_superfamily"/>
</dbReference>
<feature type="domain" description="Response regulatory" evidence="2">
    <location>
        <begin position="5"/>
        <end position="120"/>
    </location>
</feature>